<keyword evidence="6 9" id="KW-1133">Transmembrane helix</keyword>
<gene>
    <name evidence="10" type="ORF">MXD59_14290</name>
</gene>
<evidence type="ECO:0000256" key="2">
    <source>
        <dbReference type="ARBA" id="ARBA00022475"/>
    </source>
</evidence>
<feature type="transmembrane region" description="Helical" evidence="9">
    <location>
        <begin position="386"/>
        <end position="405"/>
    </location>
</feature>
<keyword evidence="3 10" id="KW-0328">Glycosyltransferase</keyword>
<proteinExistence type="predicted"/>
<evidence type="ECO:0000256" key="7">
    <source>
        <dbReference type="ARBA" id="ARBA00023136"/>
    </source>
</evidence>
<accession>A0ABT0JZG4</accession>
<evidence type="ECO:0000256" key="4">
    <source>
        <dbReference type="ARBA" id="ARBA00022679"/>
    </source>
</evidence>
<protein>
    <submittedName>
        <fullName evidence="10">Glycosyltransferase family 39 protein</fullName>
        <ecNumber evidence="10">2.4.-.-</ecNumber>
    </submittedName>
</protein>
<comment type="subcellular location">
    <subcellularLocation>
        <location evidence="1">Cell membrane</location>
        <topology evidence="1">Multi-pass membrane protein</topology>
    </subcellularLocation>
</comment>
<feature type="transmembrane region" description="Helical" evidence="9">
    <location>
        <begin position="147"/>
        <end position="165"/>
    </location>
</feature>
<keyword evidence="5 9" id="KW-0812">Transmembrane</keyword>
<evidence type="ECO:0000256" key="1">
    <source>
        <dbReference type="ARBA" id="ARBA00004651"/>
    </source>
</evidence>
<organism evidence="10 11">
    <name type="scientific">Frankia umida</name>
    <dbReference type="NCBI Taxonomy" id="573489"/>
    <lineage>
        <taxon>Bacteria</taxon>
        <taxon>Bacillati</taxon>
        <taxon>Actinomycetota</taxon>
        <taxon>Actinomycetes</taxon>
        <taxon>Frankiales</taxon>
        <taxon>Frankiaceae</taxon>
        <taxon>Frankia</taxon>
    </lineage>
</organism>
<feature type="transmembrane region" description="Helical" evidence="9">
    <location>
        <begin position="171"/>
        <end position="190"/>
    </location>
</feature>
<feature type="transmembrane region" description="Helical" evidence="9">
    <location>
        <begin position="326"/>
        <end position="343"/>
    </location>
</feature>
<keyword evidence="4 10" id="KW-0808">Transferase</keyword>
<evidence type="ECO:0000313" key="11">
    <source>
        <dbReference type="Proteomes" id="UP001201873"/>
    </source>
</evidence>
<evidence type="ECO:0000256" key="6">
    <source>
        <dbReference type="ARBA" id="ARBA00022989"/>
    </source>
</evidence>
<feature type="transmembrane region" description="Helical" evidence="9">
    <location>
        <begin position="119"/>
        <end position="140"/>
    </location>
</feature>
<dbReference type="RefSeq" id="WP_248825250.1">
    <property type="nucleotide sequence ID" value="NZ_JALKFT010000013.1"/>
</dbReference>
<feature type="transmembrane region" description="Helical" evidence="9">
    <location>
        <begin position="197"/>
        <end position="230"/>
    </location>
</feature>
<keyword evidence="7 9" id="KW-0472">Membrane</keyword>
<feature type="transmembrane region" description="Helical" evidence="9">
    <location>
        <begin position="302"/>
        <end position="320"/>
    </location>
</feature>
<sequence>MSTLTLDPPRRTQHRRSAPRHLDTRPPWSRQRWPRHLRGSRAGLAAVLAIQVGLSLRLNATAFQDEALYLDAGHQILRSWTGGPPPTENFASYFSGSPYVYPPVGALVDSFGGLAGARLLSLACCLLTTLLVAAVGRALFGPAARTASAAVFVISGPVLFIGHFATYDAMALLLLVGGLVLGLHAVRAAAARRRVLAFAFGAGVLLSASVVTKYMAALFIPSTLLVLVLVRRRSAHAATDSPAVPDRRVLAAIPAGLALGAAVVVGGWLAMTGTDQLTGLVATTLSRTPLGRRPALEVARHGLAWGAPALVLTLPGAIIIGRRLPALTVLLLVSSLLPIIFQARSGELTSLHKHVAFGLAYAAPLAGAGLAHVLARIDLYDPRRDLAPRMVTVTLAAVLLLASGVQTADGLFRTWADSQPLTSLLRTQVRYSSGHYLVEESEVPRYYLQDVTASWQWNGTYFFYYRDPRTGTPYTGLDAYRHALRDRYFDLVVLRFGPTAALDWQLKDLLADQTRYRRIATLPQPGGWTVWHRTDP</sequence>
<evidence type="ECO:0000256" key="8">
    <source>
        <dbReference type="SAM" id="MobiDB-lite"/>
    </source>
</evidence>
<keyword evidence="2" id="KW-1003">Cell membrane</keyword>
<dbReference type="EC" id="2.4.-.-" evidence="10"/>
<feature type="transmembrane region" description="Helical" evidence="9">
    <location>
        <begin position="250"/>
        <end position="270"/>
    </location>
</feature>
<dbReference type="EMBL" id="JALKFT010000013">
    <property type="protein sequence ID" value="MCK9876937.1"/>
    <property type="molecule type" value="Genomic_DNA"/>
</dbReference>
<evidence type="ECO:0000256" key="3">
    <source>
        <dbReference type="ARBA" id="ARBA00022676"/>
    </source>
</evidence>
<comment type="caution">
    <text evidence="10">The sequence shown here is derived from an EMBL/GenBank/DDBJ whole genome shotgun (WGS) entry which is preliminary data.</text>
</comment>
<dbReference type="PANTHER" id="PTHR33908:SF11">
    <property type="entry name" value="MEMBRANE PROTEIN"/>
    <property type="match status" value="1"/>
</dbReference>
<feature type="region of interest" description="Disordered" evidence="8">
    <location>
        <begin position="1"/>
        <end position="32"/>
    </location>
</feature>
<keyword evidence="11" id="KW-1185">Reference proteome</keyword>
<dbReference type="GO" id="GO:0016757">
    <property type="term" value="F:glycosyltransferase activity"/>
    <property type="evidence" value="ECO:0007669"/>
    <property type="project" value="UniProtKB-KW"/>
</dbReference>
<evidence type="ECO:0000313" key="10">
    <source>
        <dbReference type="EMBL" id="MCK9876937.1"/>
    </source>
</evidence>
<dbReference type="Proteomes" id="UP001201873">
    <property type="component" value="Unassembled WGS sequence"/>
</dbReference>
<dbReference type="InterPro" id="IPR050297">
    <property type="entry name" value="LipidA_mod_glycosyltrf_83"/>
</dbReference>
<name>A0ABT0JZG4_9ACTN</name>
<feature type="transmembrane region" description="Helical" evidence="9">
    <location>
        <begin position="355"/>
        <end position="374"/>
    </location>
</feature>
<reference evidence="10 11" key="1">
    <citation type="submission" date="2022-04" db="EMBL/GenBank/DDBJ databases">
        <title>Genome diversity in the genus Frankia.</title>
        <authorList>
            <person name="Carlos-Shanley C."/>
            <person name="Hahn D."/>
        </authorList>
    </citation>
    <scope>NUCLEOTIDE SEQUENCE [LARGE SCALE GENOMIC DNA]</scope>
    <source>
        <strain evidence="10 11">Ag45/Mut15</strain>
    </source>
</reference>
<dbReference type="PANTHER" id="PTHR33908">
    <property type="entry name" value="MANNOSYLTRANSFERASE YKCB-RELATED"/>
    <property type="match status" value="1"/>
</dbReference>
<evidence type="ECO:0000256" key="5">
    <source>
        <dbReference type="ARBA" id="ARBA00022692"/>
    </source>
</evidence>
<evidence type="ECO:0000256" key="9">
    <source>
        <dbReference type="SAM" id="Phobius"/>
    </source>
</evidence>